<dbReference type="RefSeq" id="WP_088388645.1">
    <property type="nucleotide sequence ID" value="NZ_CP084159.1"/>
</dbReference>
<protein>
    <submittedName>
        <fullName evidence="1">Uncharacterized protein</fullName>
    </submittedName>
</protein>
<reference evidence="2 4" key="2">
    <citation type="submission" date="2017-06" db="EMBL/GenBank/DDBJ databases">
        <title>Draft genome sequence of Fusobacterium nucleatum subsp. polymorphum KCOM 1330 (=ChDC F330).</title>
        <authorList>
            <person name="Kook J.-K."/>
            <person name="Park S.-N."/>
            <person name="Lim Y.K."/>
            <person name="Roh H."/>
        </authorList>
    </citation>
    <scope>NUCLEOTIDE SEQUENCE [LARGE SCALE GENOMIC DNA]</scope>
    <source>
        <strain evidence="2">KCOM 1330</strain>
        <strain evidence="4">KCOM 1330 (ChDC F330)</strain>
    </source>
</reference>
<dbReference type="Proteomes" id="UP000221852">
    <property type="component" value="Unassembled WGS sequence"/>
</dbReference>
<organism evidence="1 3">
    <name type="scientific">Fusobacterium nucleatum subsp. polymorphum</name>
    <name type="common">Fusobacterium polymorphum</name>
    <dbReference type="NCBI Taxonomy" id="76857"/>
    <lineage>
        <taxon>Bacteria</taxon>
        <taxon>Fusobacteriati</taxon>
        <taxon>Fusobacteriota</taxon>
        <taxon>Fusobacteriia</taxon>
        <taxon>Fusobacteriales</taxon>
        <taxon>Fusobacteriaceae</taxon>
        <taxon>Fusobacterium</taxon>
    </lineage>
</organism>
<dbReference type="Pfam" id="PF15583">
    <property type="entry name" value="Imm68"/>
    <property type="match status" value="1"/>
</dbReference>
<dbReference type="EMBL" id="NIRQ01000001">
    <property type="protein sequence ID" value="PHI13433.1"/>
    <property type="molecule type" value="Genomic_DNA"/>
</dbReference>
<gene>
    <name evidence="1" type="ORF">CA839_05920</name>
    <name evidence="2" type="ORF">CBG59_06900</name>
</gene>
<dbReference type="Proteomes" id="UP000197470">
    <property type="component" value="Unassembled WGS sequence"/>
</dbReference>
<accession>A0A246EI50</accession>
<evidence type="ECO:0000313" key="3">
    <source>
        <dbReference type="Proteomes" id="UP000197470"/>
    </source>
</evidence>
<proteinExistence type="predicted"/>
<dbReference type="AlphaFoldDB" id="A0A246EI50"/>
<sequence>MYISNKYWNNYIGDSDDSLTLVEYLADKQIEIISLEEIFFDLKLNKLNGNFRQHDEPITVVLKNMNSEYNEQYVEFYYPIDIIIDIAAILLECKKSGNVNLHELFGDDLKTVFSTIFIKSTQKEEEIIKNVLIDFSINPFEYSLSEMCPKEDMLKMSKICRNLVKELYEE</sequence>
<comment type="caution">
    <text evidence="1">The sequence shown here is derived from an EMBL/GenBank/DDBJ whole genome shotgun (WGS) entry which is preliminary data.</text>
</comment>
<dbReference type="EMBL" id="NHRT01000001">
    <property type="protein sequence ID" value="OWP25491.1"/>
    <property type="molecule type" value="Genomic_DNA"/>
</dbReference>
<evidence type="ECO:0000313" key="2">
    <source>
        <dbReference type="EMBL" id="PHI13433.1"/>
    </source>
</evidence>
<dbReference type="InterPro" id="IPR028276">
    <property type="entry name" value="Imm68"/>
</dbReference>
<evidence type="ECO:0000313" key="1">
    <source>
        <dbReference type="EMBL" id="OWP25491.1"/>
    </source>
</evidence>
<name>A0A246EI50_FUSNP</name>
<reference evidence="1 3" key="1">
    <citation type="submission" date="2017-05" db="EMBL/GenBank/DDBJ databases">
        <title>Genome sequencing of Fusobacterium nucleatum subsp. polymorphum KCOM 1001 (=ChDC F119).</title>
        <authorList>
            <person name="Kook J.-K."/>
            <person name="Park S.-N."/>
            <person name="Lim Y.K."/>
            <person name="Roh H."/>
        </authorList>
    </citation>
    <scope>NUCLEOTIDE SEQUENCE [LARGE SCALE GENOMIC DNA]</scope>
    <source>
        <strain evidence="1 3">KCOM 1001</strain>
    </source>
</reference>
<evidence type="ECO:0000313" key="4">
    <source>
        <dbReference type="Proteomes" id="UP000221852"/>
    </source>
</evidence>